<evidence type="ECO:0000313" key="2">
    <source>
        <dbReference type="Proteomes" id="UP000000845"/>
    </source>
</evidence>
<dbReference type="AlphaFoldDB" id="D1AJ50"/>
<protein>
    <recommendedName>
        <fullName evidence="3">Knr4/Smi1-like domain-containing protein</fullName>
    </recommendedName>
</protein>
<evidence type="ECO:0000313" key="1">
    <source>
        <dbReference type="EMBL" id="ACZ08738.1"/>
    </source>
</evidence>
<organism evidence="1 2">
    <name type="scientific">Sebaldella termitidis (strain ATCC 33386 / NCTC 11300)</name>
    <dbReference type="NCBI Taxonomy" id="526218"/>
    <lineage>
        <taxon>Bacteria</taxon>
        <taxon>Fusobacteriati</taxon>
        <taxon>Fusobacteriota</taxon>
        <taxon>Fusobacteriia</taxon>
        <taxon>Fusobacteriales</taxon>
        <taxon>Leptotrichiaceae</taxon>
        <taxon>Sebaldella</taxon>
    </lineage>
</organism>
<dbReference type="KEGG" id="str:Sterm_1881"/>
<dbReference type="STRING" id="526218.Sterm_1881"/>
<keyword evidence="2" id="KW-1185">Reference proteome</keyword>
<dbReference type="RefSeq" id="WP_012861332.1">
    <property type="nucleotide sequence ID" value="NC_013517.1"/>
</dbReference>
<reference evidence="2" key="1">
    <citation type="submission" date="2009-09" db="EMBL/GenBank/DDBJ databases">
        <title>The complete chromosome of Sebaldella termitidis ATCC 33386.</title>
        <authorList>
            <consortium name="US DOE Joint Genome Institute (JGI-PGF)"/>
            <person name="Lucas S."/>
            <person name="Copeland A."/>
            <person name="Lapidus A."/>
            <person name="Glavina del Rio T."/>
            <person name="Dalin E."/>
            <person name="Tice H."/>
            <person name="Bruce D."/>
            <person name="Goodwin L."/>
            <person name="Pitluck S."/>
            <person name="Kyrpides N."/>
            <person name="Mavromatis K."/>
            <person name="Ivanova N."/>
            <person name="Mikhailova N."/>
            <person name="Sims D."/>
            <person name="Meincke L."/>
            <person name="Brettin T."/>
            <person name="Detter J.C."/>
            <person name="Han C."/>
            <person name="Larimer F."/>
            <person name="Land M."/>
            <person name="Hauser L."/>
            <person name="Markowitz V."/>
            <person name="Cheng J.F."/>
            <person name="Hugenholtz P."/>
            <person name="Woyke T."/>
            <person name="Wu D."/>
            <person name="Eisen J.A."/>
        </authorList>
    </citation>
    <scope>NUCLEOTIDE SEQUENCE [LARGE SCALE GENOMIC DNA]</scope>
    <source>
        <strain evidence="2">ATCC 33386 / NCTC 11300</strain>
    </source>
</reference>
<sequence>MEMEFKAMSVDELKDFLMEKAIKFSPYSQEEIDKVKNKLGGMPRLLEEYYLKIGWFADIRKQGYGCHIDPLEDIYIMSAEEIQEDFEDVENETDDYLVFGREAVSVDEFAVKVKDFGENDPELYIFGDSTSEEAMEQGLLFGKLEEEPNLSSMFNIIVTSLE</sequence>
<dbReference type="HOGENOM" id="CLU_1634225_0_0_0"/>
<reference evidence="1 2" key="2">
    <citation type="journal article" date="2010" name="Stand. Genomic Sci.">
        <title>Complete genome sequence of Sebaldella termitidis type strain (NCTC 11300).</title>
        <authorList>
            <person name="Harmon-Smith M."/>
            <person name="Celia L."/>
            <person name="Chertkov O."/>
            <person name="Lapidus A."/>
            <person name="Copeland A."/>
            <person name="Glavina Del Rio T."/>
            <person name="Nolan M."/>
            <person name="Lucas S."/>
            <person name="Tice H."/>
            <person name="Cheng J.F."/>
            <person name="Han C."/>
            <person name="Detter J.C."/>
            <person name="Bruce D."/>
            <person name="Goodwin L."/>
            <person name="Pitluck S."/>
            <person name="Pati A."/>
            <person name="Liolios K."/>
            <person name="Ivanova N."/>
            <person name="Mavromatis K."/>
            <person name="Mikhailova N."/>
            <person name="Chen A."/>
            <person name="Palaniappan K."/>
            <person name="Land M."/>
            <person name="Hauser L."/>
            <person name="Chang Y.J."/>
            <person name="Jeffries C.D."/>
            <person name="Brettin T."/>
            <person name="Goker M."/>
            <person name="Beck B."/>
            <person name="Bristow J."/>
            <person name="Eisen J.A."/>
            <person name="Markowitz V."/>
            <person name="Hugenholtz P."/>
            <person name="Kyrpides N.C."/>
            <person name="Klenk H.P."/>
            <person name="Chen F."/>
        </authorList>
    </citation>
    <scope>NUCLEOTIDE SEQUENCE [LARGE SCALE GENOMIC DNA]</scope>
    <source>
        <strain evidence="2">ATCC 33386 / NCTC 11300</strain>
    </source>
</reference>
<proteinExistence type="predicted"/>
<accession>D1AJ50</accession>
<evidence type="ECO:0008006" key="3">
    <source>
        <dbReference type="Google" id="ProtNLM"/>
    </source>
</evidence>
<gene>
    <name evidence="1" type="ordered locus">Sterm_1881</name>
</gene>
<name>D1AJ50_SEBTE</name>
<dbReference type="Proteomes" id="UP000000845">
    <property type="component" value="Chromosome"/>
</dbReference>
<dbReference type="EMBL" id="CP001739">
    <property type="protein sequence ID" value="ACZ08738.1"/>
    <property type="molecule type" value="Genomic_DNA"/>
</dbReference>